<proteinExistence type="predicted"/>
<evidence type="ECO:0000313" key="1">
    <source>
        <dbReference type="EMBL" id="SMC78393.1"/>
    </source>
</evidence>
<reference evidence="1 2" key="1">
    <citation type="submission" date="2017-04" db="EMBL/GenBank/DDBJ databases">
        <authorList>
            <person name="Afonso C.L."/>
            <person name="Miller P.J."/>
            <person name="Scott M.A."/>
            <person name="Spackman E."/>
            <person name="Goraichik I."/>
            <person name="Dimitrov K.M."/>
            <person name="Suarez D.L."/>
            <person name="Swayne D.E."/>
        </authorList>
    </citation>
    <scope>NUCLEOTIDE SEQUENCE [LARGE SCALE GENOMIC DNA]</scope>
    <source>
        <strain evidence="1 2">DSM 12816</strain>
    </source>
</reference>
<organism evidence="1 2">
    <name type="scientific">Papillibacter cinnamivorans DSM 12816</name>
    <dbReference type="NCBI Taxonomy" id="1122930"/>
    <lineage>
        <taxon>Bacteria</taxon>
        <taxon>Bacillati</taxon>
        <taxon>Bacillota</taxon>
        <taxon>Clostridia</taxon>
        <taxon>Eubacteriales</taxon>
        <taxon>Oscillospiraceae</taxon>
        <taxon>Papillibacter</taxon>
    </lineage>
</organism>
<accession>A0A1W2BZL0</accession>
<evidence type="ECO:0000313" key="2">
    <source>
        <dbReference type="Proteomes" id="UP000192790"/>
    </source>
</evidence>
<dbReference type="AlphaFoldDB" id="A0A1W2BZL0"/>
<dbReference type="Proteomes" id="UP000192790">
    <property type="component" value="Unassembled WGS sequence"/>
</dbReference>
<dbReference type="EMBL" id="FWXW01000007">
    <property type="protein sequence ID" value="SMC78393.1"/>
    <property type="molecule type" value="Genomic_DNA"/>
</dbReference>
<gene>
    <name evidence="1" type="ORF">SAMN02745168_2473</name>
</gene>
<keyword evidence="2" id="KW-1185">Reference proteome</keyword>
<sequence>MPKADCTPFPMISPAGLYSGLSALPIPSAAAPLALPGVIHPAKAPASAASGYGVEGSGSDGAEDIGVEGLGGEGFYLVVL</sequence>
<protein>
    <submittedName>
        <fullName evidence="1">Uncharacterized protein</fullName>
    </submittedName>
</protein>
<name>A0A1W2BZL0_9FIRM</name>